<dbReference type="PROSITE" id="PS50294">
    <property type="entry name" value="WD_REPEATS_REGION"/>
    <property type="match status" value="3"/>
</dbReference>
<dbReference type="GO" id="GO:0005737">
    <property type="term" value="C:cytoplasm"/>
    <property type="evidence" value="ECO:0007669"/>
    <property type="project" value="UniProtKB-SubCell"/>
</dbReference>
<keyword evidence="3 5" id="KW-0853">WD repeat</keyword>
<dbReference type="PROSITE" id="PS50082">
    <property type="entry name" value="WD_REPEATS_2"/>
    <property type="match status" value="3"/>
</dbReference>
<dbReference type="InterPro" id="IPR001680">
    <property type="entry name" value="WD40_rpt"/>
</dbReference>
<dbReference type="InterPro" id="IPR015943">
    <property type="entry name" value="WD40/YVTN_repeat-like_dom_sf"/>
</dbReference>
<evidence type="ECO:0000256" key="1">
    <source>
        <dbReference type="ARBA" id="ARBA00004496"/>
    </source>
</evidence>
<dbReference type="InterPro" id="IPR019775">
    <property type="entry name" value="WD40_repeat_CS"/>
</dbReference>
<evidence type="ECO:0000313" key="10">
    <source>
        <dbReference type="Proteomes" id="UP000327013"/>
    </source>
</evidence>
<dbReference type="InterPro" id="IPR011989">
    <property type="entry name" value="ARM-like"/>
</dbReference>
<feature type="repeat" description="WD" evidence="5">
    <location>
        <begin position="234"/>
        <end position="265"/>
    </location>
</feature>
<dbReference type="GO" id="GO:0010992">
    <property type="term" value="P:ubiquitin recycling"/>
    <property type="evidence" value="ECO:0007669"/>
    <property type="project" value="TreeGrafter"/>
</dbReference>
<dbReference type="FunFam" id="2.130.10.10:FF:000236">
    <property type="entry name" value="Polyubiquitin binding protein (Doa1/Ufd3)"/>
    <property type="match status" value="1"/>
</dbReference>
<dbReference type="GO" id="GO:0043161">
    <property type="term" value="P:proteasome-mediated ubiquitin-dependent protein catabolic process"/>
    <property type="evidence" value="ECO:0007669"/>
    <property type="project" value="TreeGrafter"/>
</dbReference>
<accession>A0A5N6L0E7</accession>
<proteinExistence type="predicted"/>
<feature type="repeat" description="WD" evidence="5">
    <location>
        <begin position="105"/>
        <end position="148"/>
    </location>
</feature>
<keyword evidence="4" id="KW-0677">Repeat</keyword>
<dbReference type="Gene3D" id="3.10.20.870">
    <property type="entry name" value="PFU (PLAA family ubiquitin binding), C-terminal domain"/>
    <property type="match status" value="1"/>
</dbReference>
<evidence type="ECO:0000256" key="6">
    <source>
        <dbReference type="SAM" id="MobiDB-lite"/>
    </source>
</evidence>
<dbReference type="Gene3D" id="1.25.10.10">
    <property type="entry name" value="Leucine-rich Repeat Variant"/>
    <property type="match status" value="1"/>
</dbReference>
<evidence type="ECO:0000259" key="7">
    <source>
        <dbReference type="PROSITE" id="PS51394"/>
    </source>
</evidence>
<keyword evidence="10" id="KW-1185">Reference proteome</keyword>
<dbReference type="InterPro" id="IPR038122">
    <property type="entry name" value="PFU_sf"/>
</dbReference>
<comment type="caution">
    <text evidence="9">The sequence shown here is derived from an EMBL/GenBank/DDBJ whole genome shotgun (WGS) entry which is preliminary data.</text>
</comment>
<evidence type="ECO:0000256" key="3">
    <source>
        <dbReference type="ARBA" id="ARBA00022574"/>
    </source>
</evidence>
<reference evidence="9 10" key="1">
    <citation type="submission" date="2019-06" db="EMBL/GenBank/DDBJ databases">
        <title>A chromosomal-level reference genome of Carpinus fangiana (Coryloideae, Betulaceae).</title>
        <authorList>
            <person name="Yang X."/>
            <person name="Wang Z."/>
            <person name="Zhang L."/>
            <person name="Hao G."/>
            <person name="Liu J."/>
            <person name="Yang Y."/>
        </authorList>
    </citation>
    <scope>NUCLEOTIDE SEQUENCE [LARGE SCALE GENOMIC DNA]</scope>
    <source>
        <strain evidence="9">Cfa_2016G</strain>
        <tissue evidence="9">Leaf</tissue>
    </source>
</reference>
<dbReference type="PROSITE" id="PS00678">
    <property type="entry name" value="WD_REPEATS_1"/>
    <property type="match status" value="1"/>
</dbReference>
<dbReference type="AlphaFoldDB" id="A0A5N6L0E7"/>
<comment type="subcellular location">
    <subcellularLocation>
        <location evidence="1">Cytoplasm</location>
    </subcellularLocation>
</comment>
<sequence length="779" mass="82971">MADFKISASLQGHEDDVRGVVFASATTVVSCSRDSTVRSWTLTQPSPPTYDDSIAFQGSAFINAVAYIQPSTAYPEGLVVSGGKDAIIDIRQPGRPPDANAERMLLGHEGNVCALDVSRGTPTPYIVSGSWDGSARIWDVEKGQSTATLEGHGASVWGVLWYDADIIITACADQNIRIFSASGKLRKEFKASTEVVRALCRLNPDAASGAAFASAGNDGIIKLWTLDGVEVAQLHGHSNFVYTLACLPSGEIVSSSEDRTVRIWKDGQCVQTITHPAISVWSVAASENGDIVTGASDRIARVFTRSPDRVGNDITIAEFEAAVKGSSIPKQQMGEINKEQLPGPDFLTSKSGTKEGQVQMIREPNGNVSAHTWSTAAQQWINVGTVVDAAGSSGRKTEFMGKDYDYVFDVDIEEGKPPLKLPFNVSQNPYEVAQQWIANNELPMTYIDQVANFIITNTQGATLGQASGDGPGADPWGSERRYRPEDASAPVPAPVTRQKVLPQKEYLTITTASFSIIQKKLGELNQELLKEGRKDIALNPTQVEQLPVAIKELESSTSSPKSSSLLDGLSDAVVTIVTSWPDKMRLPGLDLLRCLTNASKDITQHHDIVAALKQSEALTNGNANTAMLAIRALANLFGNAAGQQYAAANFESIHALVAPHAQPTAGAVNRNVHIALTTLHINYAVLLTSNPSASGSPAEAASRAATLLQDLTTILGNSKIVDSETVYRALVAVGTLLRVPPADGVQVDGAAIEQAVKRATGSSKEPRIKGLAGELDTLL</sequence>
<evidence type="ECO:0008006" key="11">
    <source>
        <dbReference type="Google" id="ProtNLM"/>
    </source>
</evidence>
<dbReference type="Gene3D" id="2.130.10.10">
    <property type="entry name" value="YVTN repeat-like/Quinoprotein amine dehydrogenase"/>
    <property type="match status" value="1"/>
</dbReference>
<dbReference type="PROSITE" id="PS51394">
    <property type="entry name" value="PFU"/>
    <property type="match status" value="1"/>
</dbReference>
<feature type="repeat" description="WD" evidence="5">
    <location>
        <begin position="10"/>
        <end position="42"/>
    </location>
</feature>
<name>A0A5N6L0E7_9ROSI</name>
<dbReference type="PROSITE" id="PS51396">
    <property type="entry name" value="PUL"/>
    <property type="match status" value="1"/>
</dbReference>
<dbReference type="Pfam" id="PF00400">
    <property type="entry name" value="WD40"/>
    <property type="match status" value="6"/>
</dbReference>
<dbReference type="InterPro" id="IPR036322">
    <property type="entry name" value="WD40_repeat_dom_sf"/>
</dbReference>
<organism evidence="9 10">
    <name type="scientific">Carpinus fangiana</name>
    <dbReference type="NCBI Taxonomy" id="176857"/>
    <lineage>
        <taxon>Eukaryota</taxon>
        <taxon>Viridiplantae</taxon>
        <taxon>Streptophyta</taxon>
        <taxon>Embryophyta</taxon>
        <taxon>Tracheophyta</taxon>
        <taxon>Spermatophyta</taxon>
        <taxon>Magnoliopsida</taxon>
        <taxon>eudicotyledons</taxon>
        <taxon>Gunneridae</taxon>
        <taxon>Pentapetalae</taxon>
        <taxon>rosids</taxon>
        <taxon>fabids</taxon>
        <taxon>Fagales</taxon>
        <taxon>Betulaceae</taxon>
        <taxon>Carpinus</taxon>
    </lineage>
</organism>
<evidence type="ECO:0000313" key="9">
    <source>
        <dbReference type="EMBL" id="KAB8437440.1"/>
    </source>
</evidence>
<evidence type="ECO:0000256" key="4">
    <source>
        <dbReference type="ARBA" id="ARBA00022737"/>
    </source>
</evidence>
<dbReference type="PANTHER" id="PTHR19849">
    <property type="entry name" value="PHOSPHOLIPASE A-2-ACTIVATING PROTEIN"/>
    <property type="match status" value="1"/>
</dbReference>
<dbReference type="OrthoDB" id="10265988at2759"/>
<dbReference type="PROSITE" id="PS51257">
    <property type="entry name" value="PROKAR_LIPOPROTEIN"/>
    <property type="match status" value="1"/>
</dbReference>
<dbReference type="InterPro" id="IPR020472">
    <property type="entry name" value="WD40_PAC1"/>
</dbReference>
<feature type="region of interest" description="Disordered" evidence="6">
    <location>
        <begin position="461"/>
        <end position="492"/>
    </location>
</feature>
<dbReference type="EMBL" id="VIBQ01000036">
    <property type="protein sequence ID" value="KAB8437440.1"/>
    <property type="molecule type" value="Genomic_DNA"/>
</dbReference>
<evidence type="ECO:0000256" key="2">
    <source>
        <dbReference type="ARBA" id="ARBA00022490"/>
    </source>
</evidence>
<feature type="domain" description="PFU" evidence="7">
    <location>
        <begin position="372"/>
        <end position="468"/>
    </location>
</feature>
<feature type="domain" description="PUL" evidence="8">
    <location>
        <begin position="499"/>
        <end position="778"/>
    </location>
</feature>
<dbReference type="SMART" id="SM00320">
    <property type="entry name" value="WD40"/>
    <property type="match status" value="6"/>
</dbReference>
<keyword evidence="2" id="KW-0963">Cytoplasm</keyword>
<gene>
    <name evidence="9" type="ORF">FH972_025118</name>
</gene>
<dbReference type="GO" id="GO:0043130">
    <property type="term" value="F:ubiquitin binding"/>
    <property type="evidence" value="ECO:0007669"/>
    <property type="project" value="TreeGrafter"/>
</dbReference>
<dbReference type="Proteomes" id="UP000327013">
    <property type="component" value="Unassembled WGS sequence"/>
</dbReference>
<protein>
    <recommendedName>
        <fullName evidence="11">PUL domain-containing protein</fullName>
    </recommendedName>
</protein>
<dbReference type="CDD" id="cd00200">
    <property type="entry name" value="WD40"/>
    <property type="match status" value="1"/>
</dbReference>
<evidence type="ECO:0000256" key="5">
    <source>
        <dbReference type="PROSITE-ProRule" id="PRU00221"/>
    </source>
</evidence>
<dbReference type="Pfam" id="PF09070">
    <property type="entry name" value="PFU"/>
    <property type="match status" value="1"/>
</dbReference>
<dbReference type="GO" id="GO:0005634">
    <property type="term" value="C:nucleus"/>
    <property type="evidence" value="ECO:0007669"/>
    <property type="project" value="TreeGrafter"/>
</dbReference>
<evidence type="ECO:0000259" key="8">
    <source>
        <dbReference type="PROSITE" id="PS51396"/>
    </source>
</evidence>
<dbReference type="InterPro" id="IPR013535">
    <property type="entry name" value="PUL_dom"/>
</dbReference>
<dbReference type="Pfam" id="PF08324">
    <property type="entry name" value="PUL"/>
    <property type="match status" value="1"/>
</dbReference>
<dbReference type="InterPro" id="IPR015155">
    <property type="entry name" value="PFU"/>
</dbReference>
<dbReference type="SUPFAM" id="SSF50978">
    <property type="entry name" value="WD40 repeat-like"/>
    <property type="match status" value="1"/>
</dbReference>
<dbReference type="PRINTS" id="PR00320">
    <property type="entry name" value="GPROTEINBRPT"/>
</dbReference>
<dbReference type="PANTHER" id="PTHR19849:SF0">
    <property type="entry name" value="PHOSPHOLIPASE A-2-ACTIVATING PROTEIN"/>
    <property type="match status" value="1"/>
</dbReference>
<feature type="compositionally biased region" description="Basic and acidic residues" evidence="6">
    <location>
        <begin position="477"/>
        <end position="486"/>
    </location>
</feature>